<reference evidence="1 2" key="1">
    <citation type="journal article" date="2011" name="J. Bacteriol.">
        <title>Genome sequence of the 1,4-dioxane-degrading Pseudonocardia dioxanivorans strain CB1190.</title>
        <authorList>
            <person name="Sales C.M."/>
            <person name="Mahendra S."/>
            <person name="Grostern A."/>
            <person name="Parales R.E."/>
            <person name="Goodwin L.A."/>
            <person name="Woyke T."/>
            <person name="Nolan M."/>
            <person name="Lapidus A."/>
            <person name="Chertkov O."/>
            <person name="Ovchinnikova G."/>
            <person name="Sczyrba A."/>
            <person name="Alvarez-Cohen L."/>
        </authorList>
    </citation>
    <scope>NUCLEOTIDE SEQUENCE [LARGE SCALE GENOMIC DNA]</scope>
    <source>
        <strain evidence="2">ATCC 55486 / DSM 44775 / JCM 13855 / CB1190</strain>
    </source>
</reference>
<dbReference type="HOGENOM" id="CLU_1531298_0_0_11"/>
<sequence length="175" mass="19963">MTAQLELFGTQPAAAHVDALVCLRDAMSDALEVIVELRNPRPTDSRSPRAAGDWAFCVSNAGLRYQRATEWWGWGAWDRAPRHLLTWDDLSRLVGDDPRRAEVAAWVESLPMPRWQWLSRPHELGPDPAGWHPSYFCRDHVDDQWPARLRAWRLVLELLDDAIAGRQPTPAGERP</sequence>
<name>F4D1A7_PSEUX</name>
<dbReference type="AlphaFoldDB" id="F4D1A7"/>
<organism evidence="1 2">
    <name type="scientific">Pseudonocardia dioxanivorans (strain ATCC 55486 / DSM 44775 / JCM 13855 / CB1190)</name>
    <dbReference type="NCBI Taxonomy" id="675635"/>
    <lineage>
        <taxon>Bacteria</taxon>
        <taxon>Bacillati</taxon>
        <taxon>Actinomycetota</taxon>
        <taxon>Actinomycetes</taxon>
        <taxon>Pseudonocardiales</taxon>
        <taxon>Pseudonocardiaceae</taxon>
        <taxon>Pseudonocardia</taxon>
    </lineage>
</organism>
<proteinExistence type="predicted"/>
<dbReference type="EMBL" id="CP002593">
    <property type="protein sequence ID" value="AEA27895.1"/>
    <property type="molecule type" value="Genomic_DNA"/>
</dbReference>
<evidence type="ECO:0000313" key="1">
    <source>
        <dbReference type="EMBL" id="AEA27895.1"/>
    </source>
</evidence>
<protein>
    <submittedName>
        <fullName evidence="1">Uncharacterized protein</fullName>
    </submittedName>
</protein>
<evidence type="ECO:0000313" key="2">
    <source>
        <dbReference type="Proteomes" id="UP000007809"/>
    </source>
</evidence>
<dbReference type="RefSeq" id="WP_013677794.1">
    <property type="nucleotide sequence ID" value="NC_015312.1"/>
</dbReference>
<dbReference type="KEGG" id="pdx:Psed_5768"/>
<dbReference type="STRING" id="675635.Psed_5768"/>
<gene>
    <name evidence="1" type="ordered locus">Psed_5768</name>
</gene>
<accession>F4D1A7</accession>
<dbReference type="Proteomes" id="UP000007809">
    <property type="component" value="Chromosome"/>
</dbReference>
<dbReference type="OrthoDB" id="4617804at2"/>
<keyword evidence="2" id="KW-1185">Reference proteome</keyword>
<dbReference type="eggNOG" id="ENOG502ZFVZ">
    <property type="taxonomic scope" value="Bacteria"/>
</dbReference>